<dbReference type="EMBL" id="MW123056">
    <property type="protein sequence ID" value="QPG24776.1"/>
    <property type="molecule type" value="Genomic_DNA"/>
</dbReference>
<comment type="subcellular location">
    <subcellularLocation>
        <location evidence="2">Plastid</location>
    </subcellularLocation>
</comment>
<dbReference type="EMBL" id="MW123056">
    <property type="protein sequence ID" value="QPG24755.1"/>
    <property type="molecule type" value="Genomic_DNA"/>
</dbReference>
<dbReference type="RefSeq" id="YP_010045880.1">
    <property type="nucleotide sequence ID" value="NC_054301.1"/>
</dbReference>
<keyword evidence="4 7" id="KW-0934">Plastid</keyword>
<evidence type="ECO:0000256" key="5">
    <source>
        <dbReference type="ARBA" id="ARBA00022741"/>
    </source>
</evidence>
<keyword evidence="7" id="KW-0150">Chloroplast</keyword>
<comment type="similarity">
    <text evidence="3">Belongs to the Ycf2 family.</text>
</comment>
<dbReference type="GeneID" id="63655283"/>
<comment type="function">
    <text evidence="1">Probable ATPase of unknown function. Its presence in a non-photosynthetic plant (Epifagus virginiana) and experiments in tobacco indicate that it has an essential function which is probably not related to photosynthesis.</text>
</comment>
<dbReference type="RefSeq" id="YP_010045901.1">
    <property type="nucleotide sequence ID" value="NC_054301.1"/>
</dbReference>
<gene>
    <name evidence="7" type="primary">ycf2</name>
</gene>
<evidence type="ECO:0008006" key="8">
    <source>
        <dbReference type="Google" id="ProtNLM"/>
    </source>
</evidence>
<reference evidence="7" key="1">
    <citation type="submission" date="2020-10" db="EMBL/GenBank/DDBJ databases">
        <title>Complete Chloroplast Genome of Cyperus exaltatus.</title>
        <authorList>
            <person name="Yang L."/>
            <person name="Tang W."/>
        </authorList>
    </citation>
    <scope>NUCLEOTIDE SEQUENCE</scope>
</reference>
<evidence type="ECO:0000313" key="7">
    <source>
        <dbReference type="EMBL" id="QPG24776.1"/>
    </source>
</evidence>
<name>A0A7S9EYS8_9POAL</name>
<evidence type="ECO:0000256" key="4">
    <source>
        <dbReference type="ARBA" id="ARBA00022640"/>
    </source>
</evidence>
<keyword evidence="6" id="KW-0067">ATP-binding</keyword>
<dbReference type="GeneID" id="63655240"/>
<dbReference type="PANTHER" id="PTHR33078">
    <property type="entry name" value="PROTEIN YCF2-RELATED"/>
    <property type="match status" value="1"/>
</dbReference>
<dbReference type="AlphaFoldDB" id="A0A7S9EYS8"/>
<evidence type="ECO:0000256" key="2">
    <source>
        <dbReference type="ARBA" id="ARBA00004474"/>
    </source>
</evidence>
<dbReference type="PANTHER" id="PTHR33078:SF100">
    <property type="entry name" value="PROTEIN YCF2"/>
    <property type="match status" value="1"/>
</dbReference>
<accession>A0A7S9EYS8</accession>
<evidence type="ECO:0000256" key="3">
    <source>
        <dbReference type="ARBA" id="ARBA00009361"/>
    </source>
</evidence>
<sequence length="179" mass="22000">MKSGFLYWAESFQGKWPLDHEEDKLQEEELQEKDSEFLQSGTILYQKKERFSKEQSVFLINRFIWEPPQPFFLVVIRLDFWFSRRELFEKRSDLDLDKYPSSSFNENWFNKQKKHTELLARRQRWQRRLRIHSSLCKGSFSSHILLESYQYLANLFLSKGRLLDQMKKILLRKRWLLPE</sequence>
<keyword evidence="5" id="KW-0547">Nucleotide-binding</keyword>
<evidence type="ECO:0000256" key="1">
    <source>
        <dbReference type="ARBA" id="ARBA00002329"/>
    </source>
</evidence>
<evidence type="ECO:0000256" key="6">
    <source>
        <dbReference type="ARBA" id="ARBA00022840"/>
    </source>
</evidence>
<dbReference type="GO" id="GO:0009536">
    <property type="term" value="C:plastid"/>
    <property type="evidence" value="ECO:0007669"/>
    <property type="project" value="UniProtKB-SubCell"/>
</dbReference>
<proteinExistence type="inferred from homology"/>
<protein>
    <recommendedName>
        <fullName evidence="8">Ycf2</fullName>
    </recommendedName>
</protein>
<dbReference type="GO" id="GO:0005524">
    <property type="term" value="F:ATP binding"/>
    <property type="evidence" value="ECO:0007669"/>
    <property type="project" value="UniProtKB-KW"/>
</dbReference>
<organism evidence="7">
    <name type="scientific">Cyperus iria</name>
    <dbReference type="NCBI Taxonomy" id="388567"/>
    <lineage>
        <taxon>Eukaryota</taxon>
        <taxon>Viridiplantae</taxon>
        <taxon>Streptophyta</taxon>
        <taxon>Embryophyta</taxon>
        <taxon>Tracheophyta</taxon>
        <taxon>Spermatophyta</taxon>
        <taxon>Magnoliopsida</taxon>
        <taxon>Liliopsida</taxon>
        <taxon>Poales</taxon>
        <taxon>Cyperaceae</taxon>
        <taxon>Cyperoideae</taxon>
        <taxon>Cypereae</taxon>
        <taxon>Cyperus</taxon>
        <taxon>C4 Cyperus</taxon>
        <taxon>Cyperus subgen. Cyperus</taxon>
        <taxon>C4 Cyperus incertae sedis</taxon>
    </lineage>
</organism>
<geneLocation type="chloroplast" evidence="7"/>